<reference evidence="2 3" key="1">
    <citation type="submission" date="2018-10" db="EMBL/GenBank/DDBJ databases">
        <title>Fifty Aureobasidium pullulans genomes reveal a recombining polyextremotolerant generalist.</title>
        <authorList>
            <person name="Gostincar C."/>
            <person name="Turk M."/>
            <person name="Zajc J."/>
            <person name="Gunde-Cimerman N."/>
        </authorList>
    </citation>
    <scope>NUCLEOTIDE SEQUENCE [LARGE SCALE GENOMIC DNA]</scope>
    <source>
        <strain evidence="2 3">EXF-4256</strain>
    </source>
</reference>
<dbReference type="AlphaFoldDB" id="A0AB38LXF4"/>
<dbReference type="InterPro" id="IPR055222">
    <property type="entry name" value="PRISE-like_Rossmann-fold"/>
</dbReference>
<dbReference type="PANTHER" id="PTHR32487">
    <property type="entry name" value="3-OXO-DELTA(4,5)-STEROID 5-BETA-REDUCTASE"/>
    <property type="match status" value="1"/>
</dbReference>
<proteinExistence type="predicted"/>
<sequence length="453" mass="50534">MPSIKQSTITIMSSQDYPLRSSGIYRNLPTFDPSIKGLSAVVVDATGISGFNTVRSLLDSPGRWSTIYALSRSPIPEEMLSLLTEEQQSHIKHVSIDLTASGDKLASQLKEGGVKADYVFFYGYISPKNVSAMDPKAEEELVKANVPIFKNFLEALELAKLEPKRILLQTGGKNYGGQIGRARLPYIESDPQPRHLSQNFYYPQEDMLKKYCQEHPSTSWNVIRPFGVIGSVLKAGMNMMLPFAIIASVQAKKNAPIFFGGDIEEWQYEYLHSSARLTGFLSEWAVLENECANQAFNAHDGSPMSWDLFYNELARWYGAPGVAGPELDDSKFNDVVLAGGKDSPLGYGPPTRIRISRSAADWAKNDTNKTTYEQIMRESNGSIKVNAYEDNMEQFDMVDFVYYKIGQPSSAKFRRFGFSGFVDTIESVFEMYTDLAKMGIIPAPKVEAAKPMI</sequence>
<name>A0AB38LXF4_AURPU</name>
<dbReference type="Pfam" id="PF22917">
    <property type="entry name" value="PRISE"/>
    <property type="match status" value="1"/>
</dbReference>
<evidence type="ECO:0000313" key="3">
    <source>
        <dbReference type="Proteomes" id="UP000305064"/>
    </source>
</evidence>
<organism evidence="2 3">
    <name type="scientific">Aureobasidium pullulans</name>
    <name type="common">Black yeast</name>
    <name type="synonym">Pullularia pullulans</name>
    <dbReference type="NCBI Taxonomy" id="5580"/>
    <lineage>
        <taxon>Eukaryota</taxon>
        <taxon>Fungi</taxon>
        <taxon>Dikarya</taxon>
        <taxon>Ascomycota</taxon>
        <taxon>Pezizomycotina</taxon>
        <taxon>Dothideomycetes</taxon>
        <taxon>Dothideomycetidae</taxon>
        <taxon>Dothideales</taxon>
        <taxon>Saccotheciaceae</taxon>
        <taxon>Aureobasidium</taxon>
    </lineage>
</organism>
<dbReference type="PANTHER" id="PTHR32487:SF29">
    <property type="entry name" value="NAD-DEPENDENT EPIMERASE_DEHYDRATASE DOMAIN-CONTAINING PROTEIN"/>
    <property type="match status" value="1"/>
</dbReference>
<gene>
    <name evidence="2" type="ORF">D6C94_05577</name>
</gene>
<dbReference type="Proteomes" id="UP000305064">
    <property type="component" value="Unassembled WGS sequence"/>
</dbReference>
<evidence type="ECO:0000313" key="2">
    <source>
        <dbReference type="EMBL" id="THY73725.1"/>
    </source>
</evidence>
<evidence type="ECO:0000259" key="1">
    <source>
        <dbReference type="Pfam" id="PF22917"/>
    </source>
</evidence>
<dbReference type="InterPro" id="IPR036291">
    <property type="entry name" value="NAD(P)-bd_dom_sf"/>
</dbReference>
<dbReference type="Gene3D" id="3.40.50.720">
    <property type="entry name" value="NAD(P)-binding Rossmann-like Domain"/>
    <property type="match status" value="1"/>
</dbReference>
<dbReference type="CDD" id="cd08948">
    <property type="entry name" value="5beta-POR_like_SDR_a"/>
    <property type="match status" value="1"/>
</dbReference>
<comment type="caution">
    <text evidence="2">The sequence shown here is derived from an EMBL/GenBank/DDBJ whole genome shotgun (WGS) entry which is preliminary data.</text>
</comment>
<protein>
    <recommendedName>
        <fullName evidence="1">PRISE-like Rossmann-fold domain-containing protein</fullName>
    </recommendedName>
</protein>
<dbReference type="SUPFAM" id="SSF51735">
    <property type="entry name" value="NAD(P)-binding Rossmann-fold domains"/>
    <property type="match status" value="1"/>
</dbReference>
<accession>A0AB38LXF4</accession>
<dbReference type="EMBL" id="QZBJ01000034">
    <property type="protein sequence ID" value="THY73725.1"/>
    <property type="molecule type" value="Genomic_DNA"/>
</dbReference>
<feature type="domain" description="PRISE-like Rossmann-fold" evidence="1">
    <location>
        <begin position="40"/>
        <end position="326"/>
    </location>
</feature>